<sequence length="395" mass="42660">MNHDDPDKAVLAFLTTLLDGSHRATPDQLAAVVADAGRMLGWDLSAHLVTFDQRWLVPLGDGREELGLDTPAGQAFRTMRPVHDGDTSWVPLLDGVERLGTLTAVRQPGGRRPADHTATLRWASLLIGHLVAVMTPYGDNITRTRGGASRTVEAELLWNLLPPLTYASDDVVITGLLEPSERVAGDAFDYAVHGTCVDLALFDGAGHDLTSGLLTSVVLATYRNQRRRGADLGDCAREIDRVLAEQTDSAGYATGVLARLDTATGVLHYLNAGHPHPLLLRDGKVLEVLDHSGRPLFGLGGQEATAGRVQLRPGDQVVLFTDGITEARDDAGVFFGLQRLIDLIEQHDSVATPPPETLRLVLRDVLDHQRGRLQDDATLLKIQWSPGGGRELLPA</sequence>
<keyword evidence="1" id="KW-0378">Hydrolase</keyword>
<dbReference type="Proteomes" id="UP000250222">
    <property type="component" value="Unassembled WGS sequence"/>
</dbReference>
<dbReference type="GO" id="GO:0016791">
    <property type="term" value="F:phosphatase activity"/>
    <property type="evidence" value="ECO:0007669"/>
    <property type="project" value="TreeGrafter"/>
</dbReference>
<dbReference type="PANTHER" id="PTHR43156:SF2">
    <property type="entry name" value="STAGE II SPORULATION PROTEIN E"/>
    <property type="match status" value="1"/>
</dbReference>
<gene>
    <name evidence="3" type="ORF">SAMN05216184_10964</name>
</gene>
<dbReference type="RefSeq" id="WP_110852919.1">
    <property type="nucleotide sequence ID" value="NZ_QKLZ01000009.1"/>
</dbReference>
<protein>
    <submittedName>
        <fullName evidence="3">Stage II sporulation protein E (SpoIIE)</fullName>
    </submittedName>
</protein>
<evidence type="ECO:0000256" key="1">
    <source>
        <dbReference type="ARBA" id="ARBA00022801"/>
    </source>
</evidence>
<dbReference type="Pfam" id="PF07228">
    <property type="entry name" value="SpoIIE"/>
    <property type="match status" value="1"/>
</dbReference>
<evidence type="ECO:0000259" key="2">
    <source>
        <dbReference type="SMART" id="SM00331"/>
    </source>
</evidence>
<dbReference type="AlphaFoldDB" id="A0A2Y9AHR7"/>
<keyword evidence="4" id="KW-1185">Reference proteome</keyword>
<name>A0A2Y9AHR7_9MICO</name>
<evidence type="ECO:0000313" key="3">
    <source>
        <dbReference type="EMBL" id="SSA44004.1"/>
    </source>
</evidence>
<evidence type="ECO:0000313" key="4">
    <source>
        <dbReference type="Proteomes" id="UP000250222"/>
    </source>
</evidence>
<dbReference type="SUPFAM" id="SSF81606">
    <property type="entry name" value="PP2C-like"/>
    <property type="match status" value="1"/>
</dbReference>
<dbReference type="PANTHER" id="PTHR43156">
    <property type="entry name" value="STAGE II SPORULATION PROTEIN E-RELATED"/>
    <property type="match status" value="1"/>
</dbReference>
<dbReference type="OrthoDB" id="4935951at2"/>
<dbReference type="Gene3D" id="3.60.40.10">
    <property type="entry name" value="PPM-type phosphatase domain"/>
    <property type="match status" value="1"/>
</dbReference>
<dbReference type="SMART" id="SM00331">
    <property type="entry name" value="PP2C_SIG"/>
    <property type="match status" value="1"/>
</dbReference>
<accession>A0A2Y9AHR7</accession>
<dbReference type="EMBL" id="UETB01000009">
    <property type="protein sequence ID" value="SSA44004.1"/>
    <property type="molecule type" value="Genomic_DNA"/>
</dbReference>
<dbReference type="InterPro" id="IPR052016">
    <property type="entry name" value="Bact_Sigma-Reg"/>
</dbReference>
<reference evidence="3 4" key="1">
    <citation type="submission" date="2016-10" db="EMBL/GenBank/DDBJ databases">
        <authorList>
            <person name="Cai Z."/>
        </authorList>
    </citation>
    <scope>NUCLEOTIDE SEQUENCE [LARGE SCALE GENOMIC DNA]</scope>
    <source>
        <strain evidence="3 4">CGMCC 1.10826</strain>
    </source>
</reference>
<organism evidence="3 4">
    <name type="scientific">Georgenia satyanarayanai</name>
    <dbReference type="NCBI Taxonomy" id="860221"/>
    <lineage>
        <taxon>Bacteria</taxon>
        <taxon>Bacillati</taxon>
        <taxon>Actinomycetota</taxon>
        <taxon>Actinomycetes</taxon>
        <taxon>Micrococcales</taxon>
        <taxon>Bogoriellaceae</taxon>
        <taxon>Georgenia</taxon>
    </lineage>
</organism>
<dbReference type="InterPro" id="IPR036457">
    <property type="entry name" value="PPM-type-like_dom_sf"/>
</dbReference>
<proteinExistence type="predicted"/>
<dbReference type="InterPro" id="IPR001932">
    <property type="entry name" value="PPM-type_phosphatase-like_dom"/>
</dbReference>
<feature type="domain" description="PPM-type phosphatase" evidence="2">
    <location>
        <begin position="168"/>
        <end position="384"/>
    </location>
</feature>